<dbReference type="InterPro" id="IPR011004">
    <property type="entry name" value="Trimer_LpxA-like_sf"/>
</dbReference>
<dbReference type="SUPFAM" id="SSF51161">
    <property type="entry name" value="Trimeric LpxA-like enzymes"/>
    <property type="match status" value="1"/>
</dbReference>
<accession>Q6SHZ4</accession>
<dbReference type="EMBL" id="AY458630">
    <property type="protein sequence ID" value="AAR37477.1"/>
    <property type="molecule type" value="Genomic_DNA"/>
</dbReference>
<proteinExistence type="predicted"/>
<dbReference type="Gene3D" id="2.160.10.10">
    <property type="entry name" value="Hexapeptide repeat proteins"/>
    <property type="match status" value="1"/>
</dbReference>
<evidence type="ECO:0008006" key="2">
    <source>
        <dbReference type="Google" id="ProtNLM"/>
    </source>
</evidence>
<dbReference type="AlphaFoldDB" id="Q6SHZ4"/>
<evidence type="ECO:0000313" key="1">
    <source>
        <dbReference type="EMBL" id="AAR37477.1"/>
    </source>
</evidence>
<name>Q6SHZ4_9BACT</name>
<organism evidence="1">
    <name type="scientific">uncultured marine bacterium 106</name>
    <dbReference type="NCBI Taxonomy" id="257383"/>
    <lineage>
        <taxon>Bacteria</taxon>
        <taxon>environmental samples</taxon>
    </lineage>
</organism>
<protein>
    <recommendedName>
        <fullName evidence="2">UDP-N-acetylglucosamine pyrophosphorylase</fullName>
    </recommendedName>
</protein>
<sequence>MRVCKMNENESKYYSIEEIRKFQERGVQVLDSSSVFISRDVEPENILPGCIIHPCSRISGAKTQIHSSAHIGVSGPATIENSWIGENAIVGNLGPVTLKDSVVGPQTILGSGVAENAVFLGKESMINDFTTGFGFRARKGSLYEEDSSSAQHTDTKMTVLFPWTTLGSNINFCDALISGGTGPELGYFSEIGSGSIHFNYSIRGDKATASLFGDACQGLFLDQARLFIGGNNTLLGPIKADFGVMTAAGARINGTLVPGLNFGHSLPKGKIDYEPRIFSGAVGIVTKQVNVLAELTALFHWYQQVRIGCISQTTEQKFVYESGLNIVELNYQERLFQLSRYVEALEGSLSILSGSNKISKKETAEQRQLLEKWPKIQQQLATPKAFELLIPESLTNAIARKLAEGKLDYTVIIKGMDIEGKQKGKGWLNTIANGVRNIINSEIAMDG</sequence>
<reference evidence="1" key="2">
    <citation type="submission" date="2003-12" db="EMBL/GenBank/DDBJ databases">
        <title>Monterey Bay Coastal Ocean Microbial Observatory environmental clone sequencing.</title>
        <authorList>
            <person name="DeLong E.F."/>
        </authorList>
    </citation>
    <scope>NUCLEOTIDE SEQUENCE</scope>
</reference>
<gene>
    <name evidence="1" type="ORF">MBMO_EBAC750-01B07.19</name>
</gene>
<reference evidence="1" key="1">
    <citation type="submission" date="2003-11" db="EMBL/GenBank/DDBJ databases">
        <authorList>
            <person name="Heidelberg J.F."/>
            <person name="Eisen J.A."/>
            <person name="Nelson W.C."/>
            <person name="DeLong E.F."/>
        </authorList>
    </citation>
    <scope>NUCLEOTIDE SEQUENCE</scope>
</reference>